<dbReference type="Pfam" id="PF02230">
    <property type="entry name" value="Abhydrolase_2"/>
    <property type="match status" value="1"/>
</dbReference>
<organism evidence="5 6">
    <name type="scientific">Spodoptera exigua</name>
    <name type="common">Beet armyworm</name>
    <name type="synonym">Noctua fulgens</name>
    <dbReference type="NCBI Taxonomy" id="7107"/>
    <lineage>
        <taxon>Eukaryota</taxon>
        <taxon>Metazoa</taxon>
        <taxon>Ecdysozoa</taxon>
        <taxon>Arthropoda</taxon>
        <taxon>Hexapoda</taxon>
        <taxon>Insecta</taxon>
        <taxon>Pterygota</taxon>
        <taxon>Neoptera</taxon>
        <taxon>Endopterygota</taxon>
        <taxon>Lepidoptera</taxon>
        <taxon>Glossata</taxon>
        <taxon>Ditrysia</taxon>
        <taxon>Noctuoidea</taxon>
        <taxon>Noctuidae</taxon>
        <taxon>Amphipyrinae</taxon>
        <taxon>Spodoptera</taxon>
    </lineage>
</organism>
<dbReference type="InterPro" id="IPR050565">
    <property type="entry name" value="LYPA1-2/EST-like"/>
</dbReference>
<keyword evidence="3" id="KW-0378">Hydrolase</keyword>
<dbReference type="GO" id="GO:0005737">
    <property type="term" value="C:cytoplasm"/>
    <property type="evidence" value="ECO:0007669"/>
    <property type="project" value="TreeGrafter"/>
</dbReference>
<sequence>MSRLGALHLTQCTGQKHTGTVIFFHGSGSCGADVKEWVRIMVSNFSFPHIKILYPTAPLQPYTPAGGQMSNVWFDRADISPNVPEKMHSLAEIETEVKNLIKKENDAGIPSNRIIIGGFSMGGALALHSAYRWDRNIAAAFAFSSFLNNNSCVYDEVKKSKGIKYSHSSKLSSTNPSCVTVPPLLQIHGDIDDLVDLSWGKETFNLLKEYGVEGEFHIMERLGHSLNRKGVRLIKDWIEKHLPEI</sequence>
<dbReference type="EC" id="3.1.2.22" evidence="2"/>
<feature type="domain" description="Phospholipase/carboxylesterase/thioesterase" evidence="4">
    <location>
        <begin position="11"/>
        <end position="241"/>
    </location>
</feature>
<dbReference type="GO" id="GO:0052689">
    <property type="term" value="F:carboxylic ester hydrolase activity"/>
    <property type="evidence" value="ECO:0007669"/>
    <property type="project" value="TreeGrafter"/>
</dbReference>
<dbReference type="PANTHER" id="PTHR10655:SF17">
    <property type="entry name" value="LYSOPHOSPHOLIPASE-LIKE PROTEIN 1"/>
    <property type="match status" value="1"/>
</dbReference>
<comment type="caution">
    <text evidence="5">The sequence shown here is derived from an EMBL/GenBank/DDBJ whole genome shotgun (WGS) entry which is preliminary data.</text>
</comment>
<protein>
    <recommendedName>
        <fullName evidence="2">palmitoyl-protein hydrolase</fullName>
        <ecNumber evidence="2">3.1.2.22</ecNumber>
    </recommendedName>
</protein>
<evidence type="ECO:0000259" key="4">
    <source>
        <dbReference type="Pfam" id="PF02230"/>
    </source>
</evidence>
<evidence type="ECO:0000256" key="1">
    <source>
        <dbReference type="ARBA" id="ARBA00006499"/>
    </source>
</evidence>
<dbReference type="AlphaFoldDB" id="A0A922MHW1"/>
<dbReference type="PROSITE" id="PS51257">
    <property type="entry name" value="PROKAR_LIPOPROTEIN"/>
    <property type="match status" value="1"/>
</dbReference>
<name>A0A922MHW1_SPOEX</name>
<comment type="similarity">
    <text evidence="1">Belongs to the AB hydrolase superfamily. AB hydrolase 2 family.</text>
</comment>
<dbReference type="Gene3D" id="3.40.50.1820">
    <property type="entry name" value="alpha/beta hydrolase"/>
    <property type="match status" value="1"/>
</dbReference>
<dbReference type="EMBL" id="JACEFF010000448">
    <property type="protein sequence ID" value="KAH9637257.1"/>
    <property type="molecule type" value="Genomic_DNA"/>
</dbReference>
<evidence type="ECO:0000313" key="5">
    <source>
        <dbReference type="EMBL" id="KAH9637257.1"/>
    </source>
</evidence>
<reference evidence="5" key="1">
    <citation type="journal article" date="2021" name="G3 (Bethesda)">
        <title>Genome and transcriptome analysis of the beet armyworm Spodoptera exigua reveals targets for pest control. .</title>
        <authorList>
            <person name="Simon S."/>
            <person name="Breeschoten T."/>
            <person name="Jansen H.J."/>
            <person name="Dirks R.P."/>
            <person name="Schranz M.E."/>
            <person name="Ros V.I.D."/>
        </authorList>
    </citation>
    <scope>NUCLEOTIDE SEQUENCE</scope>
    <source>
        <strain evidence="5">TB_SE_WUR_2020</strain>
    </source>
</reference>
<evidence type="ECO:0000256" key="3">
    <source>
        <dbReference type="ARBA" id="ARBA00022801"/>
    </source>
</evidence>
<dbReference type="SUPFAM" id="SSF53474">
    <property type="entry name" value="alpha/beta-Hydrolases"/>
    <property type="match status" value="1"/>
</dbReference>
<dbReference type="InterPro" id="IPR003140">
    <property type="entry name" value="PLipase/COase/thioEstase"/>
</dbReference>
<dbReference type="PANTHER" id="PTHR10655">
    <property type="entry name" value="LYSOPHOSPHOLIPASE-RELATED"/>
    <property type="match status" value="1"/>
</dbReference>
<gene>
    <name evidence="5" type="ORF">HF086_006901</name>
</gene>
<evidence type="ECO:0000256" key="2">
    <source>
        <dbReference type="ARBA" id="ARBA00012423"/>
    </source>
</evidence>
<dbReference type="InterPro" id="IPR029058">
    <property type="entry name" value="AB_hydrolase_fold"/>
</dbReference>
<proteinExistence type="inferred from homology"/>
<dbReference type="GO" id="GO:0008474">
    <property type="term" value="F:palmitoyl-(protein) hydrolase activity"/>
    <property type="evidence" value="ECO:0007669"/>
    <property type="project" value="UniProtKB-EC"/>
</dbReference>
<accession>A0A922MHW1</accession>
<evidence type="ECO:0000313" key="6">
    <source>
        <dbReference type="Proteomes" id="UP000814243"/>
    </source>
</evidence>
<dbReference type="Proteomes" id="UP000814243">
    <property type="component" value="Unassembled WGS sequence"/>
</dbReference>